<sequence>MRIHEGLLFCRRNIFILNSLKRIHSQRKHENTIPLYERNSRYKYKKEKLLKKLKIQISHLNKKKDEERDPSFFITNESINSQIGYDKLLLLQRNIDIDDYTNNVVRVDKKNEEHIFDEDNNKDMYYTQKNISISKSKCINVINEDIEKKKKKINNIISILNDIPLSFIHFKKIYFLLLKNEKDIYDLLKYMKNKNFLKLCILMNKKKCRNYVTEKEFLRRVNHTIEYLMNESTLKGNHNNTNINNPIDNNNSIHFDKYDENKHIFFNHCNFIYILEYIHYIGLHNLGTKKNKNKITTNNKIIQNNNNNINRWDYKYLHNIYNNILCLILKKNILDIKHIMNILYINDKYLYFNKYFFEYIDMSFSSTFLSYNEHEITYFLKYLSKILFSLSIHKFNIDNDLYTNRLLKRYICKSIIFIDCYKESYSSALYQYNNNNNNNNNSNDDDIFFHLNNSCDNNNEEKNKYNTNQTNVNNNRVHHLSINLDEYKKMIKGSNLINVLNSELHKYLHEYKYYNIIDIFDFYTIFEINNKNIIKRFINEINKFVNIMKYGYQAKILILFVLNKKYLQIENMKTIRRLIRRIPYMLNFQWPIEFIIETTIACFIFPLYKDKIFRDLFLYMKNNIKKCIHPIFLINLLKWYSIITNSFISYGFSKNNIYDHDHINNNNNNHYNDNNNNNLYLSTIIYPYNNSSIQYTTSTTYKNNKINFIIFQQIINYFKNNIDNINICYVIHMLKHLCALNYKDVSFFFFFLQHKNTFNEIFQINNKKDLVTFFHILYHYKHSLHNKNNIHINNNIYIQSNLLIFYIEYVLFLILKRVPKTYKQNYYDHMEKQTKQKKTKKKNCITNNSLMNNIKQSHQNNMMIQLNSNETSQQLIYNKSSQQLIYNKSSQMKSTDNYIKTTKGSNTLHISILKDNVCNIEDETTCTSHVKIYENQDIYDKYGKDDKYYKEEEEEKNDMQVSFDSPYNKSFHIDIDIDTFIYFLKGFINLKITNMDALYYSLQYVNSTNKKLFEYNHMVILLQFFSEQFITFFPLLKEKKKKSEKTKWLVQKFYYDIYEITKNNINKMCDFYIPHCTYSIISMLFIETIILNNQSNIREIEMLQVIEKILIMFCNKMRGSTLLIVEQGEDKKCDSRLLHMISSILQRIYIKMNRRLPDELHKFCTYIEKNYEIRENVKDIEKRHVQEFISFFSNILKTKKINHMINYQLYPYNLDIVIIPDDDNQNINTTLQIIKDDQKKEQQYINTHDPLCIQNNKETKRKKAIFVIDNLDNMYLKNVDITSFFHNYFVCNGNINDTMKEKNLQYEDKYNENKKYLQHDHLKQYDHVDRKKNYFVHNNQTNTFLKTYEYIREWYVINNDYNISYISKDKWEQ</sequence>
<gene>
    <name evidence="1" type="ORF">PGSY75_1024900</name>
</gene>
<organism evidence="1 2">
    <name type="scientific">Plasmodium gaboni</name>
    <dbReference type="NCBI Taxonomy" id="647221"/>
    <lineage>
        <taxon>Eukaryota</taxon>
        <taxon>Sar</taxon>
        <taxon>Alveolata</taxon>
        <taxon>Apicomplexa</taxon>
        <taxon>Aconoidasida</taxon>
        <taxon>Haemosporida</taxon>
        <taxon>Plasmodiidae</taxon>
        <taxon>Plasmodium</taxon>
        <taxon>Plasmodium (Laverania)</taxon>
    </lineage>
</organism>
<dbReference type="VEuPathDB" id="PlasmoDB:PGSY75_1024900"/>
<dbReference type="VEuPathDB" id="PlasmoDB:PGABG01_1022900"/>
<comment type="caution">
    <text evidence="1">The sequence shown here is derived from an EMBL/GenBank/DDBJ whole genome shotgun (WGS) entry which is preliminary data.</text>
</comment>
<dbReference type="EMBL" id="LVLB01000011">
    <property type="protein sequence ID" value="KYN99631.1"/>
    <property type="molecule type" value="Genomic_DNA"/>
</dbReference>
<reference evidence="1 2" key="1">
    <citation type="journal article" date="2016" name="Nat. Commun.">
        <title>Genomes of cryptic chimpanzee Plasmodium species reveal key evolutionary events leading to human malaria.</title>
        <authorList>
            <person name="Sundararaman S.A."/>
            <person name="Plenderleith L.J."/>
            <person name="Liu W."/>
            <person name="Loy D.E."/>
            <person name="Learn G.H."/>
            <person name="Li Y."/>
            <person name="Shaw K.S."/>
            <person name="Ayouba A."/>
            <person name="Peeters M."/>
            <person name="Speede S."/>
            <person name="Shaw G.M."/>
            <person name="Bushman F.D."/>
            <person name="Brisson D."/>
            <person name="Rayner J.C."/>
            <person name="Sharp P.M."/>
            <person name="Hahn B.H."/>
        </authorList>
    </citation>
    <scope>NUCLEOTIDE SEQUENCE [LARGE SCALE GENOMIC DNA]</scope>
    <source>
        <strain evidence="1 2">SY75</strain>
    </source>
</reference>
<dbReference type="PANTHER" id="PTHR48209:SF3">
    <property type="entry name" value="SYNDECAN_NEUREXIN DOMAIN-CONTAINING PROTEIN"/>
    <property type="match status" value="1"/>
</dbReference>
<proteinExistence type="predicted"/>
<name>A0A151LKZ5_9APIC</name>
<evidence type="ECO:0000313" key="1">
    <source>
        <dbReference type="EMBL" id="KYN99631.1"/>
    </source>
</evidence>
<accession>A0A151LKZ5</accession>
<dbReference type="KEGG" id="pgab:PGSY75_1024900"/>
<dbReference type="RefSeq" id="XP_018641638.1">
    <property type="nucleotide sequence ID" value="XM_018786021.1"/>
</dbReference>
<evidence type="ECO:0000313" key="2">
    <source>
        <dbReference type="Proteomes" id="UP000076004"/>
    </source>
</evidence>
<dbReference type="Proteomes" id="UP000076004">
    <property type="component" value="Unassembled WGS sequence"/>
</dbReference>
<dbReference type="GeneID" id="29776616"/>
<dbReference type="PANTHER" id="PTHR48209">
    <property type="entry name" value="AGL056WP"/>
    <property type="match status" value="1"/>
</dbReference>
<protein>
    <submittedName>
        <fullName evidence="1">Uncharacterized protein</fullName>
    </submittedName>
</protein>